<dbReference type="AlphaFoldDB" id="A0A177TAM5"/>
<feature type="region of interest" description="Disordered" evidence="2">
    <location>
        <begin position="260"/>
        <end position="302"/>
    </location>
</feature>
<dbReference type="InterPro" id="IPR029069">
    <property type="entry name" value="HotDog_dom_sf"/>
</dbReference>
<dbReference type="EMBL" id="LWDF02000236">
    <property type="protein sequence ID" value="KAE8251668.1"/>
    <property type="molecule type" value="Genomic_DNA"/>
</dbReference>
<evidence type="ECO:0000313" key="4">
    <source>
        <dbReference type="Proteomes" id="UP000077521"/>
    </source>
</evidence>
<comment type="similarity">
    <text evidence="1">Belongs to the lcsJ thioesterase family.</text>
</comment>
<dbReference type="SUPFAM" id="SSF54637">
    <property type="entry name" value="Thioesterase/thiol ester dehydrase-isomerase"/>
    <property type="match status" value="1"/>
</dbReference>
<dbReference type="Proteomes" id="UP000077521">
    <property type="component" value="Unassembled WGS sequence"/>
</dbReference>
<feature type="compositionally biased region" description="Basic and acidic residues" evidence="2">
    <location>
        <begin position="263"/>
        <end position="277"/>
    </location>
</feature>
<keyword evidence="4" id="KW-1185">Reference proteome</keyword>
<name>A0A177TAM5_9BASI</name>
<evidence type="ECO:0000256" key="2">
    <source>
        <dbReference type="SAM" id="MobiDB-lite"/>
    </source>
</evidence>
<dbReference type="PANTHER" id="PTHR12475">
    <property type="match status" value="1"/>
</dbReference>
<organism evidence="3 4">
    <name type="scientific">Tilletia indica</name>
    <dbReference type="NCBI Taxonomy" id="43049"/>
    <lineage>
        <taxon>Eukaryota</taxon>
        <taxon>Fungi</taxon>
        <taxon>Dikarya</taxon>
        <taxon>Basidiomycota</taxon>
        <taxon>Ustilaginomycotina</taxon>
        <taxon>Exobasidiomycetes</taxon>
        <taxon>Tilletiales</taxon>
        <taxon>Tilletiaceae</taxon>
        <taxon>Tilletia</taxon>
    </lineage>
</organism>
<comment type="caution">
    <text evidence="3">The sequence shown here is derived from an EMBL/GenBank/DDBJ whole genome shotgun (WGS) entry which is preliminary data.</text>
</comment>
<reference evidence="3" key="1">
    <citation type="submission" date="2016-04" db="EMBL/GenBank/DDBJ databases">
        <authorList>
            <person name="Nguyen H.D."/>
            <person name="Samba Siva P."/>
            <person name="Cullis J."/>
            <person name="Levesque C.A."/>
            <person name="Hambleton S."/>
        </authorList>
    </citation>
    <scope>NUCLEOTIDE SEQUENCE</scope>
    <source>
        <strain evidence="3">DAOMC 236416</strain>
    </source>
</reference>
<dbReference type="InterPro" id="IPR051490">
    <property type="entry name" value="THEM6_lcsJ_thioesterase"/>
</dbReference>
<evidence type="ECO:0000313" key="3">
    <source>
        <dbReference type="EMBL" id="KAE8251668.1"/>
    </source>
</evidence>
<feature type="compositionally biased region" description="Low complexity" evidence="2">
    <location>
        <begin position="289"/>
        <end position="302"/>
    </location>
</feature>
<accession>A0A177TAM5</accession>
<dbReference type="PANTHER" id="PTHR12475:SF4">
    <property type="entry name" value="PROTEIN THEM6"/>
    <property type="match status" value="1"/>
</dbReference>
<dbReference type="Pfam" id="PF13279">
    <property type="entry name" value="4HBT_2"/>
    <property type="match status" value="1"/>
</dbReference>
<gene>
    <name evidence="3" type="ORF">A4X13_0g3895</name>
</gene>
<evidence type="ECO:0000256" key="1">
    <source>
        <dbReference type="ARBA" id="ARBA00038476"/>
    </source>
</evidence>
<protein>
    <submittedName>
        <fullName evidence="3">Uncharacterized protein</fullName>
    </submittedName>
</protein>
<sequence>MVDYGLSKTSGRAATAAALGRAPDVFPPRWFRNLMGSIFSPRVAGAMPGVLPRLPPWLRTFLTLLVILNVKNFPGVWHIRLFWSPILFRMRAVPAIHPLLPWISSNAYPTREPGAEPPLKLDSLPLGKDIFDYKTTWTFYADLADSDWNMHLSNSCYAARLDFVRAEHVQTSFVLSHFDGCGWALGGTIFNYHREVPIFSKYAITVQVAGWDNKWMYLVARWTPPPDNVDEEAAEVLEQTKPKRSLSTVEMRKFAASVLQSQREADAKDKGKGKVDDGSGAVTPEARSSSDNTTTTSKKSAPTTVYATAVSRYCFKAGRKTIPPWFIVATSGFGRWASTRENFEKAEALRIQTLAVAKREYAARAGSELPRDGLWAGRGHRKHGICRLYDPSRPEGSGPSDQRGLGAYQDQASWSIAEWEDRRVRGLEALEGYGCVLAPPSKTLSAAAVSALGTPTGMGTPLGAGLA</sequence>
<proteinExistence type="inferred from homology"/>
<reference evidence="3" key="2">
    <citation type="journal article" date="2019" name="IMA Fungus">
        <title>Genome sequencing and comparison of five Tilletia species to identify candidate genes for the detection of regulated species infecting wheat.</title>
        <authorList>
            <person name="Nguyen H.D.T."/>
            <person name="Sultana T."/>
            <person name="Kesanakurti P."/>
            <person name="Hambleton S."/>
        </authorList>
    </citation>
    <scope>NUCLEOTIDE SEQUENCE</scope>
    <source>
        <strain evidence="3">DAOMC 236416</strain>
    </source>
</reference>